<name>A0A6N3A9I1_9CLOT</name>
<accession>A0A6N3A9I1</accession>
<feature type="transmembrane region" description="Helical" evidence="1">
    <location>
        <begin position="81"/>
        <end position="103"/>
    </location>
</feature>
<dbReference type="RefSeq" id="WP_156625448.1">
    <property type="nucleotide sequence ID" value="NZ_CACRTO010000008.1"/>
</dbReference>
<evidence type="ECO:0000256" key="1">
    <source>
        <dbReference type="SAM" id="Phobius"/>
    </source>
</evidence>
<feature type="transmembrane region" description="Helical" evidence="1">
    <location>
        <begin position="42"/>
        <end position="69"/>
    </location>
</feature>
<sequence length="104" mass="11598">MKNSRIKLFIKSLVFAFIWLIVLSIVALFITNITSYKSFEDVLFIEGLVLIFIGLFSSISADSIALFLTGGMRTYRNEINITFALSSFSLFIGGLIASLVTFII</sequence>
<keyword evidence="1" id="KW-0812">Transmembrane</keyword>
<organism evidence="2">
    <name type="scientific">Clostridium tertium</name>
    <dbReference type="NCBI Taxonomy" id="1559"/>
    <lineage>
        <taxon>Bacteria</taxon>
        <taxon>Bacillati</taxon>
        <taxon>Bacillota</taxon>
        <taxon>Clostridia</taxon>
        <taxon>Eubacteriales</taxon>
        <taxon>Clostridiaceae</taxon>
        <taxon>Clostridium</taxon>
    </lineage>
</organism>
<dbReference type="AlphaFoldDB" id="A0A6N3A9I1"/>
<dbReference type="EMBL" id="CACRTO010000008">
    <property type="protein sequence ID" value="VYT88975.1"/>
    <property type="molecule type" value="Genomic_DNA"/>
</dbReference>
<gene>
    <name evidence="2" type="ORF">CTLFYP3_00930</name>
</gene>
<evidence type="ECO:0000313" key="2">
    <source>
        <dbReference type="EMBL" id="VYT88975.1"/>
    </source>
</evidence>
<reference evidence="2" key="1">
    <citation type="submission" date="2019-11" db="EMBL/GenBank/DDBJ databases">
        <authorList>
            <person name="Feng L."/>
        </authorList>
    </citation>
    <scope>NUCLEOTIDE SEQUENCE</scope>
    <source>
        <strain evidence="2">CTertiumLFYP3</strain>
    </source>
</reference>
<proteinExistence type="predicted"/>
<keyword evidence="1" id="KW-0472">Membrane</keyword>
<protein>
    <submittedName>
        <fullName evidence="2">Uncharacterized protein</fullName>
    </submittedName>
</protein>
<keyword evidence="1" id="KW-1133">Transmembrane helix</keyword>
<feature type="transmembrane region" description="Helical" evidence="1">
    <location>
        <begin position="12"/>
        <end position="30"/>
    </location>
</feature>